<dbReference type="Pfam" id="PF10437">
    <property type="entry name" value="Lip_prot_lig_C"/>
    <property type="match status" value="1"/>
</dbReference>
<evidence type="ECO:0000313" key="9">
    <source>
        <dbReference type="EMBL" id="SHJ07282.1"/>
    </source>
</evidence>
<name>A0A1M6GBK2_9FIRM</name>
<dbReference type="OrthoDB" id="9788148at2"/>
<dbReference type="InterPro" id="IPR045864">
    <property type="entry name" value="aa-tRNA-synth_II/BPL/LPL"/>
</dbReference>
<dbReference type="EC" id="6.3.1.20" evidence="3"/>
<dbReference type="InterPro" id="IPR004562">
    <property type="entry name" value="LipoylTrfase_LipoateP_Ligase"/>
</dbReference>
<proteinExistence type="predicted"/>
<dbReference type="PROSITE" id="PS51733">
    <property type="entry name" value="BPL_LPL_CATALYTIC"/>
    <property type="match status" value="1"/>
</dbReference>
<dbReference type="FunFam" id="3.30.930.10:FF:000072">
    <property type="entry name" value="Lipoate--protein ligase"/>
    <property type="match status" value="1"/>
</dbReference>
<keyword evidence="4 9" id="KW-0436">Ligase</keyword>
<evidence type="ECO:0000256" key="3">
    <source>
        <dbReference type="ARBA" id="ARBA00012367"/>
    </source>
</evidence>
<evidence type="ECO:0000256" key="5">
    <source>
        <dbReference type="ARBA" id="ARBA00022741"/>
    </source>
</evidence>
<comment type="pathway">
    <text evidence="1">Protein modification; protein lipoylation via exogenous pathway; protein N(6)-(lipoyl)lysine from lipoate: step 2/2.</text>
</comment>
<reference evidence="9 10" key="1">
    <citation type="submission" date="2016-11" db="EMBL/GenBank/DDBJ databases">
        <authorList>
            <person name="Jaros S."/>
            <person name="Januszkiewicz K."/>
            <person name="Wedrychowicz H."/>
        </authorList>
    </citation>
    <scope>NUCLEOTIDE SEQUENCE [LARGE SCALE GENOMIC DNA]</scope>
    <source>
        <strain evidence="9 10">DSM 17477</strain>
    </source>
</reference>
<comment type="catalytic activity">
    <reaction evidence="7">
        <text>L-lysyl-[lipoyl-carrier protein] + (R)-lipoate + ATP = N(6)-[(R)-lipoyl]-L-lysyl-[lipoyl-carrier protein] + AMP + diphosphate + H(+)</text>
        <dbReference type="Rhea" id="RHEA:49288"/>
        <dbReference type="Rhea" id="RHEA-COMP:10500"/>
        <dbReference type="Rhea" id="RHEA-COMP:10502"/>
        <dbReference type="ChEBI" id="CHEBI:15378"/>
        <dbReference type="ChEBI" id="CHEBI:29969"/>
        <dbReference type="ChEBI" id="CHEBI:30616"/>
        <dbReference type="ChEBI" id="CHEBI:33019"/>
        <dbReference type="ChEBI" id="CHEBI:83088"/>
        <dbReference type="ChEBI" id="CHEBI:83099"/>
        <dbReference type="ChEBI" id="CHEBI:456215"/>
        <dbReference type="EC" id="6.3.1.20"/>
    </reaction>
</comment>
<dbReference type="PANTHER" id="PTHR12561">
    <property type="entry name" value="LIPOATE-PROTEIN LIGASE"/>
    <property type="match status" value="1"/>
</dbReference>
<evidence type="ECO:0000256" key="7">
    <source>
        <dbReference type="ARBA" id="ARBA00048037"/>
    </source>
</evidence>
<dbReference type="GO" id="GO:0009249">
    <property type="term" value="P:protein lipoylation"/>
    <property type="evidence" value="ECO:0007669"/>
    <property type="project" value="InterPro"/>
</dbReference>
<evidence type="ECO:0000313" key="10">
    <source>
        <dbReference type="Proteomes" id="UP000184052"/>
    </source>
</evidence>
<gene>
    <name evidence="9" type="ORF">SAMN02745751_01682</name>
</gene>
<evidence type="ECO:0000256" key="4">
    <source>
        <dbReference type="ARBA" id="ARBA00022598"/>
    </source>
</evidence>
<dbReference type="STRING" id="1121476.SAMN02745751_01682"/>
<dbReference type="SUPFAM" id="SSF82649">
    <property type="entry name" value="SufE/NifU"/>
    <property type="match status" value="1"/>
</dbReference>
<dbReference type="PANTHER" id="PTHR12561:SF3">
    <property type="entry name" value="LIPOYLTRANSFERASE 1, MITOCHONDRIAL"/>
    <property type="match status" value="1"/>
</dbReference>
<dbReference type="AlphaFoldDB" id="A0A1M6GBK2"/>
<dbReference type="InterPro" id="IPR004143">
    <property type="entry name" value="BPL_LPL_catalytic"/>
</dbReference>
<dbReference type="GO" id="GO:0005737">
    <property type="term" value="C:cytoplasm"/>
    <property type="evidence" value="ECO:0007669"/>
    <property type="project" value="TreeGrafter"/>
</dbReference>
<dbReference type="UniPathway" id="UPA00537">
    <property type="reaction ID" value="UER00594"/>
</dbReference>
<protein>
    <recommendedName>
        <fullName evidence="3">lipoate--protein ligase</fullName>
        <ecNumber evidence="3">6.3.1.20</ecNumber>
    </recommendedName>
</protein>
<dbReference type="RefSeq" id="WP_073049139.1">
    <property type="nucleotide sequence ID" value="NZ_FQZL01000010.1"/>
</dbReference>
<dbReference type="GO" id="GO:0005524">
    <property type="term" value="F:ATP binding"/>
    <property type="evidence" value="ECO:0007669"/>
    <property type="project" value="UniProtKB-KW"/>
</dbReference>
<dbReference type="GO" id="GO:0017118">
    <property type="term" value="F:lipoyltransferase activity"/>
    <property type="evidence" value="ECO:0007669"/>
    <property type="project" value="TreeGrafter"/>
</dbReference>
<keyword evidence="10" id="KW-1185">Reference proteome</keyword>
<dbReference type="Gene3D" id="3.30.390.50">
    <property type="entry name" value="CO dehydrogenase flavoprotein, C-terminal domain"/>
    <property type="match status" value="1"/>
</dbReference>
<keyword evidence="6" id="KW-0067">ATP-binding</keyword>
<comment type="pathway">
    <text evidence="2">Protein modification; protein lipoylation via exogenous pathway; protein N(6)-(lipoyl)lysine from lipoate: step 1/2.</text>
</comment>
<organism evidence="9 10">
    <name type="scientific">Dethiosulfatibacter aminovorans DSM 17477</name>
    <dbReference type="NCBI Taxonomy" id="1121476"/>
    <lineage>
        <taxon>Bacteria</taxon>
        <taxon>Bacillati</taxon>
        <taxon>Bacillota</taxon>
        <taxon>Tissierellia</taxon>
        <taxon>Dethiosulfatibacter</taxon>
    </lineage>
</organism>
<evidence type="ECO:0000256" key="2">
    <source>
        <dbReference type="ARBA" id="ARBA00005124"/>
    </source>
</evidence>
<dbReference type="NCBIfam" id="TIGR00545">
    <property type="entry name" value="lipoyltrans"/>
    <property type="match status" value="1"/>
</dbReference>
<accession>A0A1M6GBK2</accession>
<sequence>MKFIKTDWDIPYYNFALEEYLLKEAPEDEYVFFYIHKPSIIVGKFQNTIEEINKEFVDENNIIVARRLSGGGAVYHDSGNLNFSFVHKAGKEDVNNFKKFTKPVIDALKELGVEAELSGRNDILVDEKKVSGNAQCFKNGRILHHGTLLYNADMSNLSKSLKVKELKIKSKGIKSVRSRVGNIADYMTRDMEIHEFKDFLLEQFGKAKNIEEFKLSDEVIEGLNRKVEDQFSTWDWNWGNSPKYEVEKVEKFTCGLIDMKMNIADGKIDDCKIYGDFFTAEKLHVLEDLLRGTKLKKEDLFDSLESIQIDSYFNCMTKDEFVDFLLSQ</sequence>
<dbReference type="Gene3D" id="3.30.930.10">
    <property type="entry name" value="Bira Bifunctional Protein, Domain 2"/>
    <property type="match status" value="1"/>
</dbReference>
<dbReference type="Proteomes" id="UP000184052">
    <property type="component" value="Unassembled WGS sequence"/>
</dbReference>
<dbReference type="GO" id="GO:0016979">
    <property type="term" value="F:lipoate-protein ligase activity"/>
    <property type="evidence" value="ECO:0007669"/>
    <property type="project" value="UniProtKB-EC"/>
</dbReference>
<dbReference type="Pfam" id="PF21948">
    <property type="entry name" value="LplA-B_cat"/>
    <property type="match status" value="1"/>
</dbReference>
<dbReference type="CDD" id="cd16443">
    <property type="entry name" value="LplA"/>
    <property type="match status" value="1"/>
</dbReference>
<keyword evidence="5" id="KW-0547">Nucleotide-binding</keyword>
<evidence type="ECO:0000259" key="8">
    <source>
        <dbReference type="PROSITE" id="PS51733"/>
    </source>
</evidence>
<dbReference type="EMBL" id="FQZL01000010">
    <property type="protein sequence ID" value="SHJ07282.1"/>
    <property type="molecule type" value="Genomic_DNA"/>
</dbReference>
<dbReference type="InterPro" id="IPR019491">
    <property type="entry name" value="Lipoate_protein_ligase_C"/>
</dbReference>
<evidence type="ECO:0000256" key="1">
    <source>
        <dbReference type="ARBA" id="ARBA00005085"/>
    </source>
</evidence>
<feature type="domain" description="BPL/LPL catalytic" evidence="8">
    <location>
        <begin position="25"/>
        <end position="212"/>
    </location>
</feature>
<dbReference type="SUPFAM" id="SSF55681">
    <property type="entry name" value="Class II aaRS and biotin synthetases"/>
    <property type="match status" value="1"/>
</dbReference>
<evidence type="ECO:0000256" key="6">
    <source>
        <dbReference type="ARBA" id="ARBA00022840"/>
    </source>
</evidence>